<feature type="transmembrane region" description="Helical" evidence="1">
    <location>
        <begin position="113"/>
        <end position="135"/>
    </location>
</feature>
<dbReference type="EMBL" id="JAYWLU010000006">
    <property type="protein sequence ID" value="MEX3594460.1"/>
    <property type="molecule type" value="Genomic_DNA"/>
</dbReference>
<comment type="caution">
    <text evidence="3">The sequence shown here is derived from an EMBL/GenBank/DDBJ whole genome shotgun (WGS) entry which is preliminary data.</text>
</comment>
<sequence length="361" mass="40077">MRAGAVMLVVLSHAGLTVVPGGSGVTIFFVISGFIITHLLLRELEKTNSFDIRGFYLRRALKIFPPLLVIVILPSLIYGLFKSLNWVDVAGQLLFFFNWMYIDSDVSVLPGTIVVWSLSIEEQFYLAVAFFWFLMVRGRRPVMGLRVLAWAIIVCSVLARAVLYFSGATSDRIYFGTDTRSEAIAIGVLVALWFRSRRLRSHESAGIHTEIARRKEFLGKDAILWTALTLYLASLVIRDELFRETLRYSMQAVAAALVIMWGLGGADGPLGRSLNRIMKLQLVQLLGLASYSIYLAHLIVIRALEPVTTGLPEPVTVVLGVILGTGAGILAWWGIEEPVVRWRQRQKAKNAAATTALNPNA</sequence>
<feature type="transmembrane region" description="Helical" evidence="1">
    <location>
        <begin position="24"/>
        <end position="41"/>
    </location>
</feature>
<dbReference type="PANTHER" id="PTHR23028:SF53">
    <property type="entry name" value="ACYL_TRANSF_3 DOMAIN-CONTAINING PROTEIN"/>
    <property type="match status" value="1"/>
</dbReference>
<dbReference type="InterPro" id="IPR002656">
    <property type="entry name" value="Acyl_transf_3_dom"/>
</dbReference>
<dbReference type="EC" id="2.3.-.-" evidence="3"/>
<organism evidence="3 4">
    <name type="scientific">Kocuria carniphila</name>
    <dbReference type="NCBI Taxonomy" id="262208"/>
    <lineage>
        <taxon>Bacteria</taxon>
        <taxon>Bacillati</taxon>
        <taxon>Actinomycetota</taxon>
        <taxon>Actinomycetes</taxon>
        <taxon>Micrococcales</taxon>
        <taxon>Micrococcaceae</taxon>
        <taxon>Kocuria</taxon>
    </lineage>
</organism>
<keyword evidence="1" id="KW-0472">Membrane</keyword>
<proteinExistence type="predicted"/>
<feature type="transmembrane region" description="Helical" evidence="1">
    <location>
        <begin position="316"/>
        <end position="335"/>
    </location>
</feature>
<feature type="domain" description="Acyltransferase 3" evidence="2">
    <location>
        <begin position="1"/>
        <end position="333"/>
    </location>
</feature>
<feature type="transmembrane region" description="Helical" evidence="1">
    <location>
        <begin position="282"/>
        <end position="304"/>
    </location>
</feature>
<keyword evidence="4" id="KW-1185">Reference proteome</keyword>
<dbReference type="InterPro" id="IPR050879">
    <property type="entry name" value="Acyltransferase_3"/>
</dbReference>
<keyword evidence="1" id="KW-1133">Transmembrane helix</keyword>
<protein>
    <submittedName>
        <fullName evidence="3">Acyltransferase</fullName>
        <ecNumber evidence="3">2.3.-.-</ecNumber>
    </submittedName>
</protein>
<feature type="transmembrane region" description="Helical" evidence="1">
    <location>
        <begin position="61"/>
        <end position="81"/>
    </location>
</feature>
<evidence type="ECO:0000259" key="2">
    <source>
        <dbReference type="Pfam" id="PF01757"/>
    </source>
</evidence>
<feature type="transmembrane region" description="Helical" evidence="1">
    <location>
        <begin position="217"/>
        <end position="237"/>
    </location>
</feature>
<name>A0ABV3V199_9MICC</name>
<evidence type="ECO:0000313" key="3">
    <source>
        <dbReference type="EMBL" id="MEX3594460.1"/>
    </source>
</evidence>
<keyword evidence="1" id="KW-0812">Transmembrane</keyword>
<feature type="transmembrane region" description="Helical" evidence="1">
    <location>
        <begin position="147"/>
        <end position="167"/>
    </location>
</feature>
<dbReference type="PANTHER" id="PTHR23028">
    <property type="entry name" value="ACETYLTRANSFERASE"/>
    <property type="match status" value="1"/>
</dbReference>
<dbReference type="RefSeq" id="WP_368630311.1">
    <property type="nucleotide sequence ID" value="NZ_JAYWLU010000006.1"/>
</dbReference>
<evidence type="ECO:0000256" key="1">
    <source>
        <dbReference type="SAM" id="Phobius"/>
    </source>
</evidence>
<keyword evidence="3" id="KW-0012">Acyltransferase</keyword>
<dbReference type="GO" id="GO:0016746">
    <property type="term" value="F:acyltransferase activity"/>
    <property type="evidence" value="ECO:0007669"/>
    <property type="project" value="UniProtKB-KW"/>
</dbReference>
<feature type="transmembrane region" description="Helical" evidence="1">
    <location>
        <begin position="179"/>
        <end position="196"/>
    </location>
</feature>
<feature type="transmembrane region" description="Helical" evidence="1">
    <location>
        <begin position="249"/>
        <end position="270"/>
    </location>
</feature>
<reference evidence="3 4" key="1">
    <citation type="journal article" date="2024" name="Fungal Genet. Biol.">
        <title>The porcine skin microbiome exhibits broad fungal antagonism.</title>
        <authorList>
            <person name="De La Cruz K.F."/>
            <person name="Townsend E.C."/>
            <person name="Alex Cheong J.Z."/>
            <person name="Salamzade R."/>
            <person name="Liu A."/>
            <person name="Sandstrom S."/>
            <person name="Davila E."/>
            <person name="Huang L."/>
            <person name="Xu K.H."/>
            <person name="Wu S.Y."/>
            <person name="Meudt J.J."/>
            <person name="Shanmuganayagam D."/>
            <person name="Gibson A.L.F."/>
            <person name="Kalan L.R."/>
        </authorList>
    </citation>
    <scope>NUCLEOTIDE SEQUENCE [LARGE SCALE GENOMIC DNA]</scope>
    <source>
        <strain evidence="3 4">LK2625</strain>
    </source>
</reference>
<keyword evidence="3" id="KW-0808">Transferase</keyword>
<accession>A0ABV3V199</accession>
<gene>
    <name evidence="3" type="ORF">VVR66_07025</name>
</gene>
<dbReference type="Pfam" id="PF01757">
    <property type="entry name" value="Acyl_transf_3"/>
    <property type="match status" value="1"/>
</dbReference>
<evidence type="ECO:0000313" key="4">
    <source>
        <dbReference type="Proteomes" id="UP001558481"/>
    </source>
</evidence>
<dbReference type="Proteomes" id="UP001558481">
    <property type="component" value="Unassembled WGS sequence"/>
</dbReference>